<evidence type="ECO:0000313" key="1">
    <source>
        <dbReference type="EMBL" id="CAJ2667954.1"/>
    </source>
</evidence>
<accession>A0ACB0LER5</accession>
<dbReference type="Proteomes" id="UP001177021">
    <property type="component" value="Unassembled WGS sequence"/>
</dbReference>
<organism evidence="1 2">
    <name type="scientific">Trifolium pratense</name>
    <name type="common">Red clover</name>
    <dbReference type="NCBI Taxonomy" id="57577"/>
    <lineage>
        <taxon>Eukaryota</taxon>
        <taxon>Viridiplantae</taxon>
        <taxon>Streptophyta</taxon>
        <taxon>Embryophyta</taxon>
        <taxon>Tracheophyta</taxon>
        <taxon>Spermatophyta</taxon>
        <taxon>Magnoliopsida</taxon>
        <taxon>eudicotyledons</taxon>
        <taxon>Gunneridae</taxon>
        <taxon>Pentapetalae</taxon>
        <taxon>rosids</taxon>
        <taxon>fabids</taxon>
        <taxon>Fabales</taxon>
        <taxon>Fabaceae</taxon>
        <taxon>Papilionoideae</taxon>
        <taxon>50 kb inversion clade</taxon>
        <taxon>NPAAA clade</taxon>
        <taxon>Hologalegina</taxon>
        <taxon>IRL clade</taxon>
        <taxon>Trifolieae</taxon>
        <taxon>Trifolium</taxon>
    </lineage>
</organism>
<evidence type="ECO:0000313" key="2">
    <source>
        <dbReference type="Proteomes" id="UP001177021"/>
    </source>
</evidence>
<name>A0ACB0LER5_TRIPR</name>
<comment type="caution">
    <text evidence="1">The sequence shown here is derived from an EMBL/GenBank/DDBJ whole genome shotgun (WGS) entry which is preliminary data.</text>
</comment>
<protein>
    <submittedName>
        <fullName evidence="1">Uncharacterized protein</fullName>
    </submittedName>
</protein>
<dbReference type="EMBL" id="CASHSV030000513">
    <property type="protein sequence ID" value="CAJ2667954.1"/>
    <property type="molecule type" value="Genomic_DNA"/>
</dbReference>
<gene>
    <name evidence="1" type="ORF">MILVUS5_LOCUS32454</name>
</gene>
<keyword evidence="2" id="KW-1185">Reference proteome</keyword>
<sequence length="1358" mass="152159">MAPRNPPSPSEPPTLQELHDSIHALTVAFTTFRDTQDARHADYLASFESLNSQIPPNTSRNSSPSHTSPDNSLKPPKVRLLPFDGSNPLDWVFQANQFFDHYSIPNYQRLAHVPGYMTGDALGWFQWMYNNHLLSTWDAFTTALETRFGPSSFDNHQQALFKLRQTTTVADYQREFERLSNRVTGLSSVAIVDCFVSGLKPHINHELAIHQPHSISQAIGLAKLIESKSLASRPLSPSFQKYPPPKPPLLPTPSSKLLTPTPPAPSSFPIKRLSPSELQLRRSKGLCFNCDERFHTGHRCKHKQFLLLLGDEDSGPNADPIYAFLAPDTPDPAQTPIPSTLLPTHPEPDPNPPQQSSPESELFQLSLQAATGHPSPRTLRFIATIHNHRVTVLVDSGSSHNIIQPRIASFLHLPIQPLSSFTVMVGNGEHLHCTGICSDVPIIVSNHTFNIPLYVLPIQGADVVLGVQWLQTLGPFVSDFTIPSMQFYHQDSLLTITGSKPSSITPVSFHQITRMLHTNSIATFHSITMLPASTNTTQTPPSDTQVITSLHPDLQLVLHPYLHIFTTPQGLPPQRPHDHHIHLTPAAPPVNIKPYRYPHYQKEAMTNIIVDMLKEGLIQPSTSPYSSPVLLVKKKDGSWRFCVDYRALNAITIKDRFPIPTIDELIDELHGSAVFTKIDLHSGYHQIRLAPEDIPKTGFRTLDGHYEFLVMPFGLTNAPSTFQAAMNDLLRPFLRKFALVFFDDILIYSPTWQAHLKHLQQVLQALSQNQFFAKLSKCQFGVSSVEYLGHIISVEGVRADPSKLQAMVSWPVPKNITALRAFLGLTGFYRRFVLNYASIASPLTDLLKANSFAWSDAANTAFNTLKNAMANLPLLTLPNFTLPFEVTTDASLTAVGAVLSQNSKPLAFFSKKLSARLSASSTYVRELYALTEAIKKWRQYLLGSPFKIFTDHKSLKSLMTQTIQTPEQQKWLTKLLGYTYEIHYKPGKENVVADALSRVQESPMEGECVLLTFPISTLISQLQSFFSSNPAGTKLMNKAVTDPKMQQQFQVKAGLLHFQNRLFIPFESGLTTSLLQEFHSSPTGGHSGIQATLARLSATFYWPGMYKDVKQFVNACSVCQHNKYSTQSPYGLLQPLPLPQQVWEDISMDFITHLPMTHNRSCIWVIVDRLTKFAHFIALPGSFTAASLAPIFITEIYRLHGAPKTIVSDRDRVFVSQFWRALFHHLGTSLAFSSSYHPQSDGQTEVLNRCLETYLRCFVSDEPRLWLRFLALAEFWYNTSFHTAIGMTPFEALYGRKPPTLVHYTPGTSKIESLDELLTQKTLVLKQDLAPKGKGPASDIGPSNKPKRIIKKPKRYDD</sequence>
<proteinExistence type="predicted"/>
<reference evidence="1" key="1">
    <citation type="submission" date="2023-10" db="EMBL/GenBank/DDBJ databases">
        <authorList>
            <person name="Rodriguez Cubillos JULIANA M."/>
            <person name="De Vega J."/>
        </authorList>
    </citation>
    <scope>NUCLEOTIDE SEQUENCE</scope>
</reference>